<dbReference type="EMBL" id="LT985188">
    <property type="protein sequence ID" value="SPD85916.1"/>
    <property type="molecule type" value="Genomic_DNA"/>
</dbReference>
<dbReference type="AlphaFoldDB" id="A0A2N9JEW7"/>
<feature type="region of interest" description="Disordered" evidence="1">
    <location>
        <begin position="38"/>
        <end position="83"/>
    </location>
</feature>
<gene>
    <name evidence="2" type="ORF">MPLG2_0880</name>
</gene>
<proteinExistence type="predicted"/>
<accession>A0A2N9JEW7</accession>
<reference evidence="2 3" key="1">
    <citation type="submission" date="2018-02" db="EMBL/GenBank/DDBJ databases">
        <authorList>
            <person name="Cohen D.B."/>
            <person name="Kent A.D."/>
        </authorList>
    </citation>
    <scope>NUCLEOTIDE SEQUENCE [LARGE SCALE GENOMIC DNA]</scope>
    <source>
        <strain evidence="2">1</strain>
    </source>
</reference>
<evidence type="ECO:0000313" key="2">
    <source>
        <dbReference type="EMBL" id="SPD85916.1"/>
    </source>
</evidence>
<organism evidence="2 3">
    <name type="scientific">Micropruina glycogenica</name>
    <dbReference type="NCBI Taxonomy" id="75385"/>
    <lineage>
        <taxon>Bacteria</taxon>
        <taxon>Bacillati</taxon>
        <taxon>Actinomycetota</taxon>
        <taxon>Actinomycetes</taxon>
        <taxon>Propionibacteriales</taxon>
        <taxon>Nocardioidaceae</taxon>
        <taxon>Micropruina</taxon>
    </lineage>
</organism>
<evidence type="ECO:0000313" key="3">
    <source>
        <dbReference type="Proteomes" id="UP000238164"/>
    </source>
</evidence>
<sequence>MNTPVRLLASAAVLVVVFALALIGGRTLLPAGLAQAWQGRTGNTPSTGTADHSEGTPRPVTIRRAARTARSRPGLTPHRTRSVDCRSLRTATNWRRCRRRGGSARTAR</sequence>
<dbReference type="Proteomes" id="UP000238164">
    <property type="component" value="Chromosome 1"/>
</dbReference>
<feature type="compositionally biased region" description="Polar residues" evidence="1">
    <location>
        <begin position="38"/>
        <end position="50"/>
    </location>
</feature>
<dbReference type="KEGG" id="mgg:MPLG2_0880"/>
<keyword evidence="3" id="KW-1185">Reference proteome</keyword>
<evidence type="ECO:0000256" key="1">
    <source>
        <dbReference type="SAM" id="MobiDB-lite"/>
    </source>
</evidence>
<name>A0A2N9JEW7_9ACTN</name>
<protein>
    <submittedName>
        <fullName evidence="2">Uncharacterized protein</fullName>
    </submittedName>
</protein>